<feature type="region of interest" description="Disordered" evidence="2">
    <location>
        <begin position="87"/>
        <end position="112"/>
    </location>
</feature>
<evidence type="ECO:0000313" key="4">
    <source>
        <dbReference type="Proteomes" id="UP000049979"/>
    </source>
</evidence>
<keyword evidence="1" id="KW-0175">Coiled coil</keyword>
<evidence type="ECO:0000313" key="3">
    <source>
        <dbReference type="EMBL" id="CRL39640.1"/>
    </source>
</evidence>
<organism evidence="3 4">
    <name type="scientific">Roseburia faecis</name>
    <dbReference type="NCBI Taxonomy" id="301302"/>
    <lineage>
        <taxon>Bacteria</taxon>
        <taxon>Bacillati</taxon>
        <taxon>Bacillota</taxon>
        <taxon>Clostridia</taxon>
        <taxon>Lachnospirales</taxon>
        <taxon>Lachnospiraceae</taxon>
        <taxon>Roseburia</taxon>
    </lineage>
</organism>
<gene>
    <name evidence="3" type="ORF">M72_30211</name>
</gene>
<proteinExistence type="predicted"/>
<dbReference type="Proteomes" id="UP000049979">
    <property type="component" value="Unassembled WGS sequence"/>
</dbReference>
<name>A0A0M6WSC3_9FIRM</name>
<dbReference type="OrthoDB" id="2086301at2"/>
<feature type="compositionally biased region" description="Acidic residues" evidence="2">
    <location>
        <begin position="98"/>
        <end position="112"/>
    </location>
</feature>
<dbReference type="Pfam" id="PF12958">
    <property type="entry name" value="DUF3847"/>
    <property type="match status" value="1"/>
</dbReference>
<evidence type="ECO:0000256" key="2">
    <source>
        <dbReference type="SAM" id="MobiDB-lite"/>
    </source>
</evidence>
<dbReference type="RefSeq" id="WP_055068085.1">
    <property type="nucleotide sequence ID" value="NZ_CP173697.1"/>
</dbReference>
<accession>A0A0M6WSC3</accession>
<keyword evidence="4" id="KW-1185">Reference proteome</keyword>
<sequence>MDLENKIEAQRKRMEQEKNKLDMLMKKAKMEQRKADNHRKIVVGANFETFLNEPRRYSEEQTRRIMQVAFATREVKNCMEQIERELARAEEKMPDTAINEEADEDEDENEEE</sequence>
<dbReference type="AlphaFoldDB" id="A0A0M6WSC3"/>
<dbReference type="EMBL" id="CVRR01000026">
    <property type="protein sequence ID" value="CRL39640.1"/>
    <property type="molecule type" value="Genomic_DNA"/>
</dbReference>
<feature type="coiled-coil region" evidence="1">
    <location>
        <begin position="4"/>
        <end position="34"/>
    </location>
</feature>
<reference evidence="4" key="1">
    <citation type="submission" date="2015-05" db="EMBL/GenBank/DDBJ databases">
        <authorList>
            <consortium name="Pathogen Informatics"/>
        </authorList>
    </citation>
    <scope>NUCLEOTIDE SEQUENCE [LARGE SCALE GENOMIC DNA]</scope>
    <source>
        <strain evidence="4">M72</strain>
    </source>
</reference>
<evidence type="ECO:0000256" key="1">
    <source>
        <dbReference type="SAM" id="Coils"/>
    </source>
</evidence>
<protein>
    <recommendedName>
        <fullName evidence="5">DUF3847 domain-containing protein</fullName>
    </recommendedName>
</protein>
<dbReference type="InterPro" id="IPR024215">
    <property type="entry name" value="DUF3847"/>
</dbReference>
<evidence type="ECO:0008006" key="5">
    <source>
        <dbReference type="Google" id="ProtNLM"/>
    </source>
</evidence>